<proteinExistence type="predicted"/>
<sequence length="168" mass="18397">MTEIENDTGGLAGGVLTREFRHAKNSVSLEVGHPSLFLKYIKSYNGPNAAHGPVVVHICLIGSHRCPPVCLSVNPVSFSENLYSRRPIQYYTLTKRKREVAVSIVVFRPARETFGNTLPPQSAHSPALALIRQKGVTGAIYSQPQNRTDNFFGVASLMGGGDNLNTFW</sequence>
<name>A0A4C1UKY9_EUMVA</name>
<reference evidence="1 2" key="1">
    <citation type="journal article" date="2019" name="Commun. Biol.">
        <title>The bagworm genome reveals a unique fibroin gene that provides high tensile strength.</title>
        <authorList>
            <person name="Kono N."/>
            <person name="Nakamura H."/>
            <person name="Ohtoshi R."/>
            <person name="Tomita M."/>
            <person name="Numata K."/>
            <person name="Arakawa K."/>
        </authorList>
    </citation>
    <scope>NUCLEOTIDE SEQUENCE [LARGE SCALE GENOMIC DNA]</scope>
</reference>
<protein>
    <submittedName>
        <fullName evidence="1">Uncharacterized protein</fullName>
    </submittedName>
</protein>
<comment type="caution">
    <text evidence="1">The sequence shown here is derived from an EMBL/GenBank/DDBJ whole genome shotgun (WGS) entry which is preliminary data.</text>
</comment>
<keyword evidence="2" id="KW-1185">Reference proteome</keyword>
<dbReference type="Proteomes" id="UP000299102">
    <property type="component" value="Unassembled WGS sequence"/>
</dbReference>
<gene>
    <name evidence="1" type="ORF">EVAR_16792_1</name>
</gene>
<organism evidence="1 2">
    <name type="scientific">Eumeta variegata</name>
    <name type="common">Bagworm moth</name>
    <name type="synonym">Eumeta japonica</name>
    <dbReference type="NCBI Taxonomy" id="151549"/>
    <lineage>
        <taxon>Eukaryota</taxon>
        <taxon>Metazoa</taxon>
        <taxon>Ecdysozoa</taxon>
        <taxon>Arthropoda</taxon>
        <taxon>Hexapoda</taxon>
        <taxon>Insecta</taxon>
        <taxon>Pterygota</taxon>
        <taxon>Neoptera</taxon>
        <taxon>Endopterygota</taxon>
        <taxon>Lepidoptera</taxon>
        <taxon>Glossata</taxon>
        <taxon>Ditrysia</taxon>
        <taxon>Tineoidea</taxon>
        <taxon>Psychidae</taxon>
        <taxon>Oiketicinae</taxon>
        <taxon>Eumeta</taxon>
    </lineage>
</organism>
<dbReference type="EMBL" id="BGZK01000189">
    <property type="protein sequence ID" value="GBP27121.1"/>
    <property type="molecule type" value="Genomic_DNA"/>
</dbReference>
<accession>A0A4C1UKY9</accession>
<evidence type="ECO:0000313" key="1">
    <source>
        <dbReference type="EMBL" id="GBP27121.1"/>
    </source>
</evidence>
<dbReference type="AlphaFoldDB" id="A0A4C1UKY9"/>
<evidence type="ECO:0000313" key="2">
    <source>
        <dbReference type="Proteomes" id="UP000299102"/>
    </source>
</evidence>